<dbReference type="GO" id="GO:0016787">
    <property type="term" value="F:hydrolase activity"/>
    <property type="evidence" value="ECO:0007669"/>
    <property type="project" value="UniProtKB-KW"/>
</dbReference>
<dbReference type="InterPro" id="IPR002716">
    <property type="entry name" value="PIN_dom"/>
</dbReference>
<dbReference type="AlphaFoldDB" id="A0A1L6KJC4"/>
<comment type="cofactor">
    <cofactor evidence="1 8">
        <name>Mg(2+)</name>
        <dbReference type="ChEBI" id="CHEBI:18420"/>
    </cofactor>
</comment>
<dbReference type="EMBL" id="CP031976">
    <property type="protein sequence ID" value="QHI12205.1"/>
    <property type="molecule type" value="Genomic_DNA"/>
</dbReference>
<dbReference type="KEGG" id="ahl:AHTJS_01430"/>
<dbReference type="HAMAP" id="MF_00265">
    <property type="entry name" value="VapC_Nob1"/>
    <property type="match status" value="1"/>
</dbReference>
<keyword evidence="6 8" id="KW-0460">Magnesium</keyword>
<feature type="binding site" evidence="8">
    <location>
        <position position="7"/>
    </location>
    <ligand>
        <name>Mg(2+)</name>
        <dbReference type="ChEBI" id="CHEBI:18420"/>
    </ligand>
</feature>
<evidence type="ECO:0000313" key="9">
    <source>
        <dbReference type="EMBL" id="QHI12205.1"/>
    </source>
</evidence>
<proteinExistence type="inferred from homology"/>
<dbReference type="GO" id="GO:0090729">
    <property type="term" value="F:toxin activity"/>
    <property type="evidence" value="ECO:0007669"/>
    <property type="project" value="UniProtKB-KW"/>
</dbReference>
<keyword evidence="8" id="KW-0800">Toxin</keyword>
<evidence type="ECO:0000256" key="6">
    <source>
        <dbReference type="ARBA" id="ARBA00022842"/>
    </source>
</evidence>
<evidence type="ECO:0000256" key="2">
    <source>
        <dbReference type="ARBA" id="ARBA00022649"/>
    </source>
</evidence>
<dbReference type="Proteomes" id="UP000463868">
    <property type="component" value="Chromosome"/>
</dbReference>
<keyword evidence="2 8" id="KW-1277">Toxin-antitoxin system</keyword>
<dbReference type="NCBIfam" id="NF010285">
    <property type="entry name" value="PRK13725.1"/>
    <property type="match status" value="1"/>
</dbReference>
<name>A0A1L6KJC4_ACIHA</name>
<dbReference type="PANTHER" id="PTHR33653:SF1">
    <property type="entry name" value="RIBONUCLEASE VAPC2"/>
    <property type="match status" value="1"/>
</dbReference>
<evidence type="ECO:0000256" key="7">
    <source>
        <dbReference type="ARBA" id="ARBA00038093"/>
    </source>
</evidence>
<evidence type="ECO:0000256" key="5">
    <source>
        <dbReference type="ARBA" id="ARBA00022801"/>
    </source>
</evidence>
<organism evidence="9 10">
    <name type="scientific">Acinetobacter haemolyticus</name>
    <dbReference type="NCBI Taxonomy" id="29430"/>
    <lineage>
        <taxon>Bacteria</taxon>
        <taxon>Pseudomonadati</taxon>
        <taxon>Pseudomonadota</taxon>
        <taxon>Gammaproteobacteria</taxon>
        <taxon>Moraxellales</taxon>
        <taxon>Moraxellaceae</taxon>
        <taxon>Acinetobacter</taxon>
    </lineage>
</organism>
<dbReference type="RefSeq" id="WP_008941148.1">
    <property type="nucleotide sequence ID" value="NZ_BKQF01000005.1"/>
</dbReference>
<dbReference type="STRING" id="29430.AHTJS_01430"/>
<comment type="similarity">
    <text evidence="7 8">Belongs to the PINc/VapC protein family.</text>
</comment>
<dbReference type="InterPro" id="IPR029060">
    <property type="entry name" value="PIN-like_dom_sf"/>
</dbReference>
<evidence type="ECO:0000256" key="1">
    <source>
        <dbReference type="ARBA" id="ARBA00001946"/>
    </source>
</evidence>
<dbReference type="EC" id="3.1.-.-" evidence="8"/>
<dbReference type="InterPro" id="IPR050556">
    <property type="entry name" value="Type_II_TA_system_RNase"/>
</dbReference>
<dbReference type="GO" id="GO:0000287">
    <property type="term" value="F:magnesium ion binding"/>
    <property type="evidence" value="ECO:0007669"/>
    <property type="project" value="UniProtKB-UniRule"/>
</dbReference>
<gene>
    <name evidence="8 9" type="primary">vapC</name>
    <name evidence="9" type="ORF">AhaeAN43_01820</name>
</gene>
<dbReference type="PANTHER" id="PTHR33653">
    <property type="entry name" value="RIBONUCLEASE VAPC2"/>
    <property type="match status" value="1"/>
</dbReference>
<evidence type="ECO:0000256" key="3">
    <source>
        <dbReference type="ARBA" id="ARBA00022722"/>
    </source>
</evidence>
<dbReference type="Gene3D" id="3.40.50.1010">
    <property type="entry name" value="5'-nuclease"/>
    <property type="match status" value="1"/>
</dbReference>
<dbReference type="GO" id="GO:0004540">
    <property type="term" value="F:RNA nuclease activity"/>
    <property type="evidence" value="ECO:0007669"/>
    <property type="project" value="InterPro"/>
</dbReference>
<dbReference type="CDD" id="cd09881">
    <property type="entry name" value="PIN_VapC4-5_FitB-like"/>
    <property type="match status" value="1"/>
</dbReference>
<keyword evidence="4 8" id="KW-0479">Metal-binding</keyword>
<keyword evidence="9" id="KW-0255">Endonuclease</keyword>
<accession>A0A1L6KJC4</accession>
<reference evidence="9 10" key="1">
    <citation type="submission" date="2018-08" db="EMBL/GenBank/DDBJ databases">
        <title>Analysis of the genomic diversity of Mexican Acinetobacter haemolyticus clinical isolates.</title>
        <authorList>
            <person name="Castro-Jaimes S."/>
            <person name="Cevallos M.A."/>
        </authorList>
    </citation>
    <scope>NUCLEOTIDE SEQUENCE [LARGE SCALE GENOMIC DNA]</scope>
    <source>
        <strain evidence="9 10">AN43</strain>
    </source>
</reference>
<feature type="binding site" evidence="8">
    <location>
        <position position="98"/>
    </location>
    <ligand>
        <name>Mg(2+)</name>
        <dbReference type="ChEBI" id="CHEBI:18420"/>
    </ligand>
</feature>
<comment type="function">
    <text evidence="8">Toxic component of a toxin-antitoxin (TA) system. An RNase.</text>
</comment>
<evidence type="ECO:0000313" key="10">
    <source>
        <dbReference type="Proteomes" id="UP000463868"/>
    </source>
</evidence>
<dbReference type="Pfam" id="PF01850">
    <property type="entry name" value="PIN"/>
    <property type="match status" value="1"/>
</dbReference>
<dbReference type="SUPFAM" id="SSF88723">
    <property type="entry name" value="PIN domain-like"/>
    <property type="match status" value="1"/>
</dbReference>
<dbReference type="OrthoDB" id="9796690at2"/>
<evidence type="ECO:0000256" key="8">
    <source>
        <dbReference type="HAMAP-Rule" id="MF_00265"/>
    </source>
</evidence>
<keyword evidence="3 8" id="KW-0540">Nuclease</keyword>
<protein>
    <recommendedName>
        <fullName evidence="8">Ribonuclease VapC</fullName>
        <shortName evidence="8">RNase VapC</shortName>
        <ecNumber evidence="8">3.1.-.-</ecNumber>
    </recommendedName>
    <alternativeName>
        <fullName evidence="8">Toxin VapC</fullName>
    </alternativeName>
</protein>
<dbReference type="GO" id="GO:0004519">
    <property type="term" value="F:endonuclease activity"/>
    <property type="evidence" value="ECO:0007669"/>
    <property type="project" value="UniProtKB-KW"/>
</dbReference>
<evidence type="ECO:0000256" key="4">
    <source>
        <dbReference type="ARBA" id="ARBA00022723"/>
    </source>
</evidence>
<dbReference type="InterPro" id="IPR022907">
    <property type="entry name" value="VapC_family"/>
</dbReference>
<keyword evidence="5 8" id="KW-0378">Hydrolase</keyword>
<sequence>MLKYMLDTNIVIYTIKQRPLAVKERFNAVSTQLCISSITVAELIFGAENSQMPEKNLKVVEDFLSRLQILDYGVDAAIQYGNIKAQLKRKGQPIGENDLHIAAHARSRGLILVTNNTREFERVPALQIENWLKESG</sequence>